<reference evidence="5" key="1">
    <citation type="submission" date="2025-08" db="UniProtKB">
        <authorList>
            <consortium name="RefSeq"/>
        </authorList>
    </citation>
    <scope>IDENTIFICATION</scope>
    <source>
        <tissue evidence="5">Whole body</tissue>
    </source>
</reference>
<dbReference type="Pfam" id="PF18474">
    <property type="entry name" value="DUF5614"/>
    <property type="match status" value="1"/>
</dbReference>
<dbReference type="Pfam" id="PF07000">
    <property type="entry name" value="DUF1308"/>
    <property type="match status" value="1"/>
</dbReference>
<evidence type="ECO:0000256" key="1">
    <source>
        <dbReference type="ARBA" id="ARBA00006588"/>
    </source>
</evidence>
<comment type="similarity">
    <text evidence="1">Belongs to the UPF0415 family.</text>
</comment>
<dbReference type="Proteomes" id="UP000694924">
    <property type="component" value="Unplaced"/>
</dbReference>
<evidence type="ECO:0000259" key="2">
    <source>
        <dbReference type="Pfam" id="PF07000"/>
    </source>
</evidence>
<dbReference type="PANTHER" id="PTHR13379">
    <property type="entry name" value="UNCHARACTERIZED DUF1308"/>
    <property type="match status" value="1"/>
</dbReference>
<feature type="domain" description="DUF5614" evidence="3">
    <location>
        <begin position="12"/>
        <end position="196"/>
    </location>
</feature>
<organism evidence="4 5">
    <name type="scientific">Polistes dominula</name>
    <name type="common">European paper wasp</name>
    <name type="synonym">Vespa dominula</name>
    <dbReference type="NCBI Taxonomy" id="743375"/>
    <lineage>
        <taxon>Eukaryota</taxon>
        <taxon>Metazoa</taxon>
        <taxon>Ecdysozoa</taxon>
        <taxon>Arthropoda</taxon>
        <taxon>Hexapoda</taxon>
        <taxon>Insecta</taxon>
        <taxon>Pterygota</taxon>
        <taxon>Neoptera</taxon>
        <taxon>Endopterygota</taxon>
        <taxon>Hymenoptera</taxon>
        <taxon>Apocrita</taxon>
        <taxon>Aculeata</taxon>
        <taxon>Vespoidea</taxon>
        <taxon>Vespidae</taxon>
        <taxon>Polistinae</taxon>
        <taxon>Polistini</taxon>
        <taxon>Polistes</taxon>
    </lineage>
</organism>
<evidence type="ECO:0000313" key="5">
    <source>
        <dbReference type="RefSeq" id="XP_015172445.1"/>
    </source>
</evidence>
<dbReference type="GeneID" id="107064340"/>
<protein>
    <submittedName>
        <fullName evidence="5">UPF0415 protein C7orf25 homolog</fullName>
    </submittedName>
</protein>
<evidence type="ECO:0000313" key="4">
    <source>
        <dbReference type="Proteomes" id="UP000694924"/>
    </source>
</evidence>
<keyword evidence="4" id="KW-1185">Reference proteome</keyword>
<dbReference type="InterPro" id="IPR010733">
    <property type="entry name" value="DUF1308"/>
</dbReference>
<dbReference type="RefSeq" id="XP_015172445.1">
    <property type="nucleotide sequence ID" value="XM_015316959.1"/>
</dbReference>
<dbReference type="InterPro" id="IPR041076">
    <property type="entry name" value="DUF5614"/>
</dbReference>
<feature type="domain" description="DUF1308" evidence="2">
    <location>
        <begin position="241"/>
        <end position="403"/>
    </location>
</feature>
<evidence type="ECO:0000259" key="3">
    <source>
        <dbReference type="Pfam" id="PF18474"/>
    </source>
</evidence>
<proteinExistence type="inferred from homology"/>
<sequence>MPMEEKVELLKCLKEKIYNGENMIERLKIMEKVNGVDKLIRKIQQEIRFLKKVQSTGNVKKEHLQSTNLIHLDAMVMRLFNSKEPTGVMKPFKYEGSRLEVDIVCMSGGSWVKVIARNARALTLISLGNGEYGQKSVLDQAEFYLQCAKHHPYLYKSPEVVFYFAYGIEEILAKRLEFIGITVEGDRINNYEDENNEIEIDETLFVSHPNGREQSEEFKKSPVLDLVNLNPTSIAEEIQILNLDVSTLLAYVSNMTNGYDYFVYKEPLLTQQAEMERKRPVKPILDKLFKGKTIVICQTAYKNFMNIIDVIGGPKETLRAQELLKRVKIIDDVQTGRIMEQLSLGGKIKDRSRLVFASGESMKSITVSANEGFVRAARMQGIECTVFLHEPRSLSENKELYATKIDKF</sequence>
<accession>A0ABM1HWV8</accession>
<name>A0ABM1HWV8_POLDO</name>
<dbReference type="PANTHER" id="PTHR13379:SF0">
    <property type="entry name" value="UPF0415 PROTEIN C7ORF25"/>
    <property type="match status" value="1"/>
</dbReference>
<gene>
    <name evidence="5" type="primary">LOC107064340</name>
</gene>